<protein>
    <recommendedName>
        <fullName evidence="12">Solute carrier family 25 member 38 homolog</fullName>
    </recommendedName>
</protein>
<dbReference type="PROSITE" id="PS50920">
    <property type="entry name" value="SOLCAR"/>
    <property type="match status" value="2"/>
</dbReference>
<comment type="subcellular location">
    <subcellularLocation>
        <location evidence="1">Mitochondrion membrane</location>
        <topology evidence="1">Multi-pass membrane protein</topology>
    </subcellularLocation>
</comment>
<dbReference type="InterPro" id="IPR002067">
    <property type="entry name" value="MCP"/>
</dbReference>
<keyword evidence="3 8" id="KW-0812">Transmembrane</keyword>
<dbReference type="GO" id="GO:0031966">
    <property type="term" value="C:mitochondrial membrane"/>
    <property type="evidence" value="ECO:0007669"/>
    <property type="project" value="UniProtKB-SubCell"/>
</dbReference>
<evidence type="ECO:0000256" key="4">
    <source>
        <dbReference type="ARBA" id="ARBA00022737"/>
    </source>
</evidence>
<dbReference type="GO" id="GO:1904983">
    <property type="term" value="P:glycine import into mitochondrion"/>
    <property type="evidence" value="ECO:0007669"/>
    <property type="project" value="TreeGrafter"/>
</dbReference>
<sequence>MSATNVRDIPPTAHFLAGGAAGLTSCLIVQPFDLVKTRLQQNQTPKLSSALARPHLDKRNMPGSAAYFATLNQFKQVLASVEQYFDIHPGSRTLAAASHDRSKPQGTHKVVLSNTGNLIAGSSARALIGLALMPITVIKVRYESNLYTYRSILDACRGIMAKDKFRGFFTGYIPTMLRDAPYAGLYIAFYEQFKLQIPDLLRKSMGVQLPVPVTGIGAGLLAGVTATLLTQPFDMVKTRMQLKPETYQTAWQSARLIVKNDGPLGFFRGAALRVARKAVSTSISWTIYEELIRWDLQRITQSAGFG</sequence>
<evidence type="ECO:0000256" key="8">
    <source>
        <dbReference type="PROSITE-ProRule" id="PRU00282"/>
    </source>
</evidence>
<feature type="repeat" description="Solcar" evidence="8">
    <location>
        <begin position="112"/>
        <end position="196"/>
    </location>
</feature>
<evidence type="ECO:0000313" key="11">
    <source>
        <dbReference type="Proteomes" id="UP001151582"/>
    </source>
</evidence>
<dbReference type="GO" id="GO:0015187">
    <property type="term" value="F:glycine transmembrane transporter activity"/>
    <property type="evidence" value="ECO:0007669"/>
    <property type="project" value="TreeGrafter"/>
</dbReference>
<dbReference type="Proteomes" id="UP001151582">
    <property type="component" value="Unassembled WGS sequence"/>
</dbReference>
<feature type="repeat" description="Solcar" evidence="8">
    <location>
        <begin position="210"/>
        <end position="294"/>
    </location>
</feature>
<dbReference type="AlphaFoldDB" id="A0A9W8E7M8"/>
<evidence type="ECO:0000256" key="1">
    <source>
        <dbReference type="ARBA" id="ARBA00004225"/>
    </source>
</evidence>
<dbReference type="PRINTS" id="PR00926">
    <property type="entry name" value="MITOCARRIER"/>
</dbReference>
<dbReference type="Gene3D" id="1.50.40.10">
    <property type="entry name" value="Mitochondrial carrier domain"/>
    <property type="match status" value="2"/>
</dbReference>
<evidence type="ECO:0000256" key="3">
    <source>
        <dbReference type="ARBA" id="ARBA00022692"/>
    </source>
</evidence>
<comment type="similarity">
    <text evidence="9">Belongs to the mitochondrial carrier (TC 2.A.29) family.</text>
</comment>
<dbReference type="PANTHER" id="PTHR46181">
    <property type="entry name" value="MITOCHONDRIAL GLYCINE TRANSPORTER"/>
    <property type="match status" value="1"/>
</dbReference>
<evidence type="ECO:0000256" key="2">
    <source>
        <dbReference type="ARBA" id="ARBA00022448"/>
    </source>
</evidence>
<keyword evidence="5" id="KW-1133">Transmembrane helix</keyword>
<dbReference type="PANTHER" id="PTHR46181:SF3">
    <property type="entry name" value="MITOCHONDRIAL GLYCINE TRANSPORTER"/>
    <property type="match status" value="1"/>
</dbReference>
<accession>A0A9W8E7M8</accession>
<keyword evidence="7 8" id="KW-0472">Membrane</keyword>
<reference evidence="10" key="1">
    <citation type="submission" date="2022-07" db="EMBL/GenBank/DDBJ databases">
        <title>Phylogenomic reconstructions and comparative analyses of Kickxellomycotina fungi.</title>
        <authorList>
            <person name="Reynolds N.K."/>
            <person name="Stajich J.E."/>
            <person name="Barry K."/>
            <person name="Grigoriev I.V."/>
            <person name="Crous P."/>
            <person name="Smith M.E."/>
        </authorList>
    </citation>
    <scope>NUCLEOTIDE SEQUENCE</scope>
    <source>
        <strain evidence="10">RSA 567</strain>
    </source>
</reference>
<keyword evidence="6" id="KW-0496">Mitochondrion</keyword>
<proteinExistence type="inferred from homology"/>
<dbReference type="PROSITE" id="PS51257">
    <property type="entry name" value="PROKAR_LIPOPROTEIN"/>
    <property type="match status" value="1"/>
</dbReference>
<dbReference type="Pfam" id="PF00153">
    <property type="entry name" value="Mito_carr"/>
    <property type="match status" value="3"/>
</dbReference>
<dbReference type="InterPro" id="IPR018108">
    <property type="entry name" value="MCP_transmembrane"/>
</dbReference>
<keyword evidence="4" id="KW-0677">Repeat</keyword>
<dbReference type="OrthoDB" id="1924968at2759"/>
<evidence type="ECO:0000256" key="9">
    <source>
        <dbReference type="RuleBase" id="RU000488"/>
    </source>
</evidence>
<evidence type="ECO:0000256" key="7">
    <source>
        <dbReference type="ARBA" id="ARBA00023136"/>
    </source>
</evidence>
<gene>
    <name evidence="10" type="ORF">H4R34_004029</name>
</gene>
<evidence type="ECO:0008006" key="12">
    <source>
        <dbReference type="Google" id="ProtNLM"/>
    </source>
</evidence>
<keyword evidence="2 9" id="KW-0813">Transport</keyword>
<dbReference type="EMBL" id="JANBQB010000444">
    <property type="protein sequence ID" value="KAJ1976309.1"/>
    <property type="molecule type" value="Genomic_DNA"/>
</dbReference>
<organism evidence="10 11">
    <name type="scientific">Dimargaris verticillata</name>
    <dbReference type="NCBI Taxonomy" id="2761393"/>
    <lineage>
        <taxon>Eukaryota</taxon>
        <taxon>Fungi</taxon>
        <taxon>Fungi incertae sedis</taxon>
        <taxon>Zoopagomycota</taxon>
        <taxon>Kickxellomycotina</taxon>
        <taxon>Dimargaritomycetes</taxon>
        <taxon>Dimargaritales</taxon>
        <taxon>Dimargaritaceae</taxon>
        <taxon>Dimargaris</taxon>
    </lineage>
</organism>
<name>A0A9W8E7M8_9FUNG</name>
<dbReference type="InterPro" id="IPR023395">
    <property type="entry name" value="MCP_dom_sf"/>
</dbReference>
<evidence type="ECO:0000256" key="5">
    <source>
        <dbReference type="ARBA" id="ARBA00022989"/>
    </source>
</evidence>
<comment type="caution">
    <text evidence="10">The sequence shown here is derived from an EMBL/GenBank/DDBJ whole genome shotgun (WGS) entry which is preliminary data.</text>
</comment>
<dbReference type="SUPFAM" id="SSF103506">
    <property type="entry name" value="Mitochondrial carrier"/>
    <property type="match status" value="1"/>
</dbReference>
<keyword evidence="11" id="KW-1185">Reference proteome</keyword>
<evidence type="ECO:0000256" key="6">
    <source>
        <dbReference type="ARBA" id="ARBA00023128"/>
    </source>
</evidence>
<evidence type="ECO:0000313" key="10">
    <source>
        <dbReference type="EMBL" id="KAJ1976309.1"/>
    </source>
</evidence>